<accession>A0A2H3CYI9</accession>
<dbReference type="InParanoid" id="A0A2H3CYI9"/>
<evidence type="ECO:0000313" key="3">
    <source>
        <dbReference type="Proteomes" id="UP000217790"/>
    </source>
</evidence>
<dbReference type="OMA" id="WQKNDGS"/>
<name>A0A2H3CYI9_ARMGA</name>
<gene>
    <name evidence="2" type="ORF">ARMGADRAFT_971466</name>
</gene>
<organism evidence="2 3">
    <name type="scientific">Armillaria gallica</name>
    <name type="common">Bulbous honey fungus</name>
    <name type="synonym">Armillaria bulbosa</name>
    <dbReference type="NCBI Taxonomy" id="47427"/>
    <lineage>
        <taxon>Eukaryota</taxon>
        <taxon>Fungi</taxon>
        <taxon>Dikarya</taxon>
        <taxon>Basidiomycota</taxon>
        <taxon>Agaricomycotina</taxon>
        <taxon>Agaricomycetes</taxon>
        <taxon>Agaricomycetidae</taxon>
        <taxon>Agaricales</taxon>
        <taxon>Marasmiineae</taxon>
        <taxon>Physalacriaceae</taxon>
        <taxon>Armillaria</taxon>
    </lineage>
</organism>
<dbReference type="InterPro" id="IPR018535">
    <property type="entry name" value="DUF1996"/>
</dbReference>
<evidence type="ECO:0000259" key="1">
    <source>
        <dbReference type="Pfam" id="PF09362"/>
    </source>
</evidence>
<proteinExistence type="predicted"/>
<keyword evidence="3" id="KW-1185">Reference proteome</keyword>
<feature type="domain" description="DUF1996" evidence="1">
    <location>
        <begin position="2"/>
        <end position="232"/>
    </location>
</feature>
<dbReference type="Pfam" id="PF09362">
    <property type="entry name" value="DUF1996"/>
    <property type="match status" value="1"/>
</dbReference>
<sequence>MDPIQYPGTVGSHVHSVLGGSGFSLYLSTADLRGSECTSIPVQEDKSNYWYPHLYWQKNDGSFVTVNGSAVMYYLFSDNSSLTTPFPDDVRMISGDPNLRTLNASSFAQQAITFLCLNFNGVSTKYNELPVNQDCSSGIRSQINFPSCWDGKNVDSEDHKSHVAFPSTGPDNGTCDDPNYPVTIPRIFMEVYWVTQGFRDQRGEAMTPRQPFVFSNGDPTGYGYHADFFNGWESGVLQKAINECHCNPYGDPSCCVAAGTFTIDQDARCFVSNSIDEITTGNLTTLPGANPVQAPCYEEYVAAYTPAIVGPVYVSTEEGVVPNGTTEIVVPARTVDVGGRKPEGTCLWTGGAGGRGVHGIVLMIGVLMTTLGLV</sequence>
<evidence type="ECO:0000313" key="2">
    <source>
        <dbReference type="EMBL" id="PBK88109.1"/>
    </source>
</evidence>
<reference evidence="3" key="1">
    <citation type="journal article" date="2017" name="Nat. Ecol. Evol.">
        <title>Genome expansion and lineage-specific genetic innovations in the forest pathogenic fungi Armillaria.</title>
        <authorList>
            <person name="Sipos G."/>
            <person name="Prasanna A.N."/>
            <person name="Walter M.C."/>
            <person name="O'Connor E."/>
            <person name="Balint B."/>
            <person name="Krizsan K."/>
            <person name="Kiss B."/>
            <person name="Hess J."/>
            <person name="Varga T."/>
            <person name="Slot J."/>
            <person name="Riley R."/>
            <person name="Boka B."/>
            <person name="Rigling D."/>
            <person name="Barry K."/>
            <person name="Lee J."/>
            <person name="Mihaltcheva S."/>
            <person name="LaButti K."/>
            <person name="Lipzen A."/>
            <person name="Waldron R."/>
            <person name="Moloney N.M."/>
            <person name="Sperisen C."/>
            <person name="Kredics L."/>
            <person name="Vagvoelgyi C."/>
            <person name="Patrignani A."/>
            <person name="Fitzpatrick D."/>
            <person name="Nagy I."/>
            <person name="Doyle S."/>
            <person name="Anderson J.B."/>
            <person name="Grigoriev I.V."/>
            <person name="Gueldener U."/>
            <person name="Muensterkoetter M."/>
            <person name="Nagy L.G."/>
        </authorList>
    </citation>
    <scope>NUCLEOTIDE SEQUENCE [LARGE SCALE GENOMIC DNA]</scope>
    <source>
        <strain evidence="3">Ar21-2</strain>
    </source>
</reference>
<protein>
    <recommendedName>
        <fullName evidence="1">DUF1996 domain-containing protein</fullName>
    </recommendedName>
</protein>
<dbReference type="OrthoDB" id="74764at2759"/>
<dbReference type="PANTHER" id="PTHR43662:SF3">
    <property type="entry name" value="DOMAIN PROTEIN, PUTATIVE (AFU_ORTHOLOGUE AFUA_6G11970)-RELATED"/>
    <property type="match status" value="1"/>
</dbReference>
<dbReference type="STRING" id="47427.A0A2H3CYI9"/>
<dbReference type="EMBL" id="KZ293675">
    <property type="protein sequence ID" value="PBK88109.1"/>
    <property type="molecule type" value="Genomic_DNA"/>
</dbReference>
<dbReference type="Proteomes" id="UP000217790">
    <property type="component" value="Unassembled WGS sequence"/>
</dbReference>
<dbReference type="AlphaFoldDB" id="A0A2H3CYI9"/>
<dbReference type="PANTHER" id="PTHR43662">
    <property type="match status" value="1"/>
</dbReference>